<dbReference type="InterPro" id="IPR027304">
    <property type="entry name" value="Trigger_fact/SurA_dom_sf"/>
</dbReference>
<comment type="subcellular location">
    <subcellularLocation>
        <location evidence="1">Cell membrane</location>
        <topology evidence="1">Single-pass type II membrane protein</topology>
    </subcellularLocation>
</comment>
<dbReference type="RefSeq" id="WP_254575623.1">
    <property type="nucleotide sequence ID" value="NZ_CP100595.1"/>
</dbReference>
<feature type="domain" description="PpiC" evidence="9">
    <location>
        <begin position="241"/>
        <end position="359"/>
    </location>
</feature>
<comment type="similarity">
    <text evidence="7">Belongs to the PpiD chaperone family.</text>
</comment>
<dbReference type="EMBL" id="CP100595">
    <property type="protein sequence ID" value="UTJ05442.1"/>
    <property type="molecule type" value="Genomic_DNA"/>
</dbReference>
<evidence type="ECO:0000256" key="7">
    <source>
        <dbReference type="ARBA" id="ARBA00038408"/>
    </source>
</evidence>
<feature type="transmembrane region" description="Helical" evidence="8">
    <location>
        <begin position="12"/>
        <end position="34"/>
    </location>
</feature>
<organism evidence="10 11">
    <name type="scientific">Arcobacter roscoffensis</name>
    <dbReference type="NCBI Taxonomy" id="2961520"/>
    <lineage>
        <taxon>Bacteria</taxon>
        <taxon>Pseudomonadati</taxon>
        <taxon>Campylobacterota</taxon>
        <taxon>Epsilonproteobacteria</taxon>
        <taxon>Campylobacterales</taxon>
        <taxon>Arcobacteraceae</taxon>
        <taxon>Arcobacter</taxon>
    </lineage>
</organism>
<evidence type="ECO:0000256" key="4">
    <source>
        <dbReference type="ARBA" id="ARBA00022989"/>
    </source>
</evidence>
<dbReference type="Pfam" id="PF13145">
    <property type="entry name" value="Rotamase_2"/>
    <property type="match status" value="1"/>
</dbReference>
<proteinExistence type="inferred from homology"/>
<reference evidence="10" key="1">
    <citation type="submission" date="2022-07" db="EMBL/GenBank/DDBJ databases">
        <title>Arcobacter roscoffensis sp. nov., a marine bacterium isolated from coastal seawater collected from Roscoff, France.</title>
        <authorList>
            <person name="Pascual J."/>
            <person name="Lepeaux C."/>
            <person name="Methner A."/>
            <person name="Overmann J."/>
        </authorList>
    </citation>
    <scope>NUCLEOTIDE SEQUENCE</scope>
    <source>
        <strain evidence="10">ARW1-2F2</strain>
    </source>
</reference>
<dbReference type="PANTHER" id="PTHR47529">
    <property type="entry name" value="PEPTIDYL-PROLYL CIS-TRANS ISOMERASE D"/>
    <property type="match status" value="1"/>
</dbReference>
<evidence type="ECO:0000256" key="1">
    <source>
        <dbReference type="ARBA" id="ARBA00004401"/>
    </source>
</evidence>
<evidence type="ECO:0000256" key="2">
    <source>
        <dbReference type="ARBA" id="ARBA00022475"/>
    </source>
</evidence>
<keyword evidence="5 8" id="KW-0472">Membrane</keyword>
<keyword evidence="2" id="KW-1003">Cell membrane</keyword>
<sequence length="487" mass="56035">MISWMQRHKKWLVITIWISTIAFVGAGFVGWGSYEYGKQGGVVAVVGDREVSVEEYQEEYSSLYEQYARLFGDSFNQETADKLNLKDVAYKQVLQKNLILSYGDSLGLKVTNEDIAKELVKYQAFLTDGKFDKETYIKVLSQNRTTPAKFEESLQRGILLTKIQKLFDVKANEKEIENLSKLLFLEDDISMKILTLNDISVEAKEDEIKKYWEANKNAYMSEVKYQLMSLDMPLLSSNANEEEIKSYYDKFRLDFKKEDGKIKSFEEAKTDIIEKLDEKHTKKEALKKYLKIKKGDEQLKDVATFTASTMPYSVQNNELIINSKVGSLNKPFLENNTFVITQLVKVEKAKPLAYEDAKEMAKKDYIYVTKQKKLEQTAQEQVSSFNGVSIKGVTRESIDKITLLEAQEAAQFLNQLFSATQKEGFIKLNDKVVLYKINNSKFGSYDKTRNSAVESTLTQLQSQELMTNLIKRLENSYEIQSSIETKE</sequence>
<keyword evidence="4 8" id="KW-1133">Transmembrane helix</keyword>
<dbReference type="InterPro" id="IPR000297">
    <property type="entry name" value="PPIase_PpiC"/>
</dbReference>
<evidence type="ECO:0000313" key="10">
    <source>
        <dbReference type="EMBL" id="UTJ05442.1"/>
    </source>
</evidence>
<dbReference type="Pfam" id="PF13624">
    <property type="entry name" value="SurA_N_3"/>
    <property type="match status" value="1"/>
</dbReference>
<evidence type="ECO:0000313" key="11">
    <source>
        <dbReference type="Proteomes" id="UP001060012"/>
    </source>
</evidence>
<keyword evidence="11" id="KW-1185">Reference proteome</keyword>
<evidence type="ECO:0000256" key="5">
    <source>
        <dbReference type="ARBA" id="ARBA00023136"/>
    </source>
</evidence>
<keyword evidence="3 8" id="KW-0812">Transmembrane</keyword>
<evidence type="ECO:0000256" key="3">
    <source>
        <dbReference type="ARBA" id="ARBA00022692"/>
    </source>
</evidence>
<dbReference type="SUPFAM" id="SSF109998">
    <property type="entry name" value="Triger factor/SurA peptide-binding domain-like"/>
    <property type="match status" value="1"/>
</dbReference>
<evidence type="ECO:0000256" key="6">
    <source>
        <dbReference type="ARBA" id="ARBA00023186"/>
    </source>
</evidence>
<dbReference type="Gene3D" id="1.10.4030.10">
    <property type="entry name" value="Porin chaperone SurA, peptide-binding domain"/>
    <property type="match status" value="1"/>
</dbReference>
<accession>A0ABY5E1U0</accession>
<dbReference type="Proteomes" id="UP001060012">
    <property type="component" value="Chromosome"/>
</dbReference>
<keyword evidence="6" id="KW-0143">Chaperone</keyword>
<name>A0ABY5E1U0_9BACT</name>
<evidence type="ECO:0000259" key="9">
    <source>
        <dbReference type="Pfam" id="PF13145"/>
    </source>
</evidence>
<protein>
    <submittedName>
        <fullName evidence="10">SurA N-terminal domain-containing protein</fullName>
    </submittedName>
</protein>
<dbReference type="PANTHER" id="PTHR47529:SF1">
    <property type="entry name" value="PERIPLASMIC CHAPERONE PPID"/>
    <property type="match status" value="1"/>
</dbReference>
<dbReference type="InterPro" id="IPR052029">
    <property type="entry name" value="PpiD_chaperone"/>
</dbReference>
<gene>
    <name evidence="10" type="ORF">NJU99_09195</name>
</gene>
<evidence type="ECO:0000256" key="8">
    <source>
        <dbReference type="SAM" id="Phobius"/>
    </source>
</evidence>